<comment type="caution">
    <text evidence="5">The sequence shown here is derived from an EMBL/GenBank/DDBJ whole genome shotgun (WGS) entry which is preliminary data.</text>
</comment>
<evidence type="ECO:0000313" key="5">
    <source>
        <dbReference type="EMBL" id="KNZ63293.1"/>
    </source>
</evidence>
<evidence type="ECO:0000256" key="1">
    <source>
        <dbReference type="ARBA" id="ARBA00022614"/>
    </source>
</evidence>
<dbReference type="PANTHER" id="PTHR24373">
    <property type="entry name" value="SLIT RELATED LEUCINE-RICH REPEAT NEURONAL PROTEIN"/>
    <property type="match status" value="1"/>
</dbReference>
<sequence length="398" mass="44400">MNSGRFFVGQRVILDDRHLGTVRFSGRVEGQDPEQIWLGIEWDDPTRGKHSGQFKNGPILFRPLIPNSATFIKPSARLGAGRSFLKALKEKYLDQELLSPDSHLSAALHIAQNEENAMRKVALRFSCLDRLRLIGLEFSRINGAGNELEVAELDGLLTSVETLNLSSNMFSDLDEVSTIARKMPQLRTLVLSSNRFQFIPETLSGLSAVKILYLDSTLLTWEQVTVSPTSHAIKIARQIEGLAELSLSKCRISHFGPSDVSIRGAHLCENLSALTLDENGLENWQDLMLGLKLFQRLQHLNLRRNRLKITSVENAAMALSSIQQLSLVGNMIAKGREIDDLRDWLPSLSSLFLDGNPLYDGRNGGTGLLLGHDVRKNRLLVLARYPTLAHLDGSQVRY</sequence>
<feature type="domain" description="CAP-Gly" evidence="4">
    <location>
        <begin position="36"/>
        <end position="73"/>
    </location>
</feature>
<gene>
    <name evidence="5" type="ORF">VP01_1162g7</name>
</gene>
<name>A0A0L6VRF7_9BASI</name>
<evidence type="ECO:0000313" key="6">
    <source>
        <dbReference type="Proteomes" id="UP000037035"/>
    </source>
</evidence>
<dbReference type="SUPFAM" id="SSF52047">
    <property type="entry name" value="RNI-like"/>
    <property type="match status" value="1"/>
</dbReference>
<keyword evidence="3" id="KW-0677">Repeat</keyword>
<dbReference type="Gene3D" id="3.80.10.10">
    <property type="entry name" value="Ribonuclease Inhibitor"/>
    <property type="match status" value="2"/>
</dbReference>
<dbReference type="InterPro" id="IPR001611">
    <property type="entry name" value="Leu-rich_rpt"/>
</dbReference>
<dbReference type="PROSITE" id="PS50245">
    <property type="entry name" value="CAP_GLY_2"/>
    <property type="match status" value="1"/>
</dbReference>
<reference evidence="5 6" key="1">
    <citation type="submission" date="2015-08" db="EMBL/GenBank/DDBJ databases">
        <title>Next Generation Sequencing and Analysis of the Genome of Puccinia sorghi L Schw, the Causal Agent of Maize Common Rust.</title>
        <authorList>
            <person name="Rochi L."/>
            <person name="Burguener G."/>
            <person name="Darino M."/>
            <person name="Turjanski A."/>
            <person name="Kreff E."/>
            <person name="Dieguez M.J."/>
            <person name="Sacco F."/>
        </authorList>
    </citation>
    <scope>NUCLEOTIDE SEQUENCE [LARGE SCALE GENOMIC DNA]</scope>
    <source>
        <strain evidence="5 6">RO10H11247</strain>
    </source>
</reference>
<dbReference type="AlphaFoldDB" id="A0A0L6VRF7"/>
<keyword evidence="2" id="KW-0732">Signal</keyword>
<dbReference type="VEuPathDB" id="FungiDB:VP01_1162g7"/>
<dbReference type="OrthoDB" id="5273213at2759"/>
<dbReference type="InterPro" id="IPR003591">
    <property type="entry name" value="Leu-rich_rpt_typical-subtyp"/>
</dbReference>
<dbReference type="Proteomes" id="UP000037035">
    <property type="component" value="Unassembled WGS sequence"/>
</dbReference>
<evidence type="ECO:0000256" key="3">
    <source>
        <dbReference type="ARBA" id="ARBA00022737"/>
    </source>
</evidence>
<keyword evidence="1" id="KW-0433">Leucine-rich repeat</keyword>
<evidence type="ECO:0000256" key="2">
    <source>
        <dbReference type="ARBA" id="ARBA00022729"/>
    </source>
</evidence>
<dbReference type="SMART" id="SM00369">
    <property type="entry name" value="LRR_TYP"/>
    <property type="match status" value="4"/>
</dbReference>
<accession>A0A0L6VRF7</accession>
<dbReference type="Pfam" id="PF01302">
    <property type="entry name" value="CAP_GLY"/>
    <property type="match status" value="1"/>
</dbReference>
<dbReference type="EMBL" id="LAVV01001810">
    <property type="protein sequence ID" value="KNZ63293.1"/>
    <property type="molecule type" value="Genomic_DNA"/>
</dbReference>
<dbReference type="InterPro" id="IPR050328">
    <property type="entry name" value="Dev_Immune_Receptor"/>
</dbReference>
<dbReference type="Gene3D" id="2.30.30.190">
    <property type="entry name" value="CAP Gly-rich-like domain"/>
    <property type="match status" value="1"/>
</dbReference>
<dbReference type="Pfam" id="PF13855">
    <property type="entry name" value="LRR_8"/>
    <property type="match status" value="1"/>
</dbReference>
<dbReference type="PANTHER" id="PTHR24373:SF275">
    <property type="entry name" value="TIR DOMAIN-CONTAINING PROTEIN"/>
    <property type="match status" value="1"/>
</dbReference>
<dbReference type="STRING" id="27349.A0A0L6VRF7"/>
<dbReference type="SUPFAM" id="SSF74924">
    <property type="entry name" value="Cap-Gly domain"/>
    <property type="match status" value="1"/>
</dbReference>
<dbReference type="InterPro" id="IPR032675">
    <property type="entry name" value="LRR_dom_sf"/>
</dbReference>
<proteinExistence type="predicted"/>
<dbReference type="InterPro" id="IPR036859">
    <property type="entry name" value="CAP-Gly_dom_sf"/>
</dbReference>
<evidence type="ECO:0000259" key="4">
    <source>
        <dbReference type="PROSITE" id="PS50245"/>
    </source>
</evidence>
<keyword evidence="6" id="KW-1185">Reference proteome</keyword>
<protein>
    <recommendedName>
        <fullName evidence="4">CAP-Gly domain-containing protein</fullName>
    </recommendedName>
</protein>
<dbReference type="InterPro" id="IPR000938">
    <property type="entry name" value="CAP-Gly_domain"/>
</dbReference>
<organism evidence="5 6">
    <name type="scientific">Puccinia sorghi</name>
    <dbReference type="NCBI Taxonomy" id="27349"/>
    <lineage>
        <taxon>Eukaryota</taxon>
        <taxon>Fungi</taxon>
        <taxon>Dikarya</taxon>
        <taxon>Basidiomycota</taxon>
        <taxon>Pucciniomycotina</taxon>
        <taxon>Pucciniomycetes</taxon>
        <taxon>Pucciniales</taxon>
        <taxon>Pucciniaceae</taxon>
        <taxon>Puccinia</taxon>
    </lineage>
</organism>
<dbReference type="SMART" id="SM01052">
    <property type="entry name" value="CAP_GLY"/>
    <property type="match status" value="1"/>
</dbReference>